<name>A0A410JRU1_ORNRH</name>
<protein>
    <recommendedName>
        <fullName evidence="1">DNA (cytosine-5-)-methyltransferase</fullName>
        <ecNumber evidence="1">2.1.1.37</ecNumber>
    </recommendedName>
</protein>
<evidence type="ECO:0000256" key="3">
    <source>
        <dbReference type="ARBA" id="ARBA00022679"/>
    </source>
</evidence>
<dbReference type="GO" id="GO:0003886">
    <property type="term" value="F:DNA (cytosine-5-)-methyltransferase activity"/>
    <property type="evidence" value="ECO:0007669"/>
    <property type="project" value="UniProtKB-EC"/>
</dbReference>
<evidence type="ECO:0000256" key="6">
    <source>
        <dbReference type="ARBA" id="ARBA00047422"/>
    </source>
</evidence>
<evidence type="ECO:0000256" key="5">
    <source>
        <dbReference type="ARBA" id="ARBA00022747"/>
    </source>
</evidence>
<dbReference type="InterPro" id="IPR029063">
    <property type="entry name" value="SAM-dependent_MTases_sf"/>
</dbReference>
<organism evidence="8 9">
    <name type="scientific">Ornithobacterium rhinotracheale</name>
    <dbReference type="NCBI Taxonomy" id="28251"/>
    <lineage>
        <taxon>Bacteria</taxon>
        <taxon>Pseudomonadati</taxon>
        <taxon>Bacteroidota</taxon>
        <taxon>Flavobacteriia</taxon>
        <taxon>Flavobacteriales</taxon>
        <taxon>Weeksellaceae</taxon>
        <taxon>Ornithobacterium</taxon>
    </lineage>
</organism>
<dbReference type="EMBL" id="CP035107">
    <property type="protein sequence ID" value="QAR30791.1"/>
    <property type="molecule type" value="Genomic_DNA"/>
</dbReference>
<keyword evidence="5" id="KW-0680">Restriction system</keyword>
<dbReference type="InterPro" id="IPR050390">
    <property type="entry name" value="C5-Methyltransferase"/>
</dbReference>
<dbReference type="Gene3D" id="3.90.120.10">
    <property type="entry name" value="DNA Methylase, subunit A, domain 2"/>
    <property type="match status" value="1"/>
</dbReference>
<dbReference type="InterPro" id="IPR001525">
    <property type="entry name" value="C5_MeTfrase"/>
</dbReference>
<dbReference type="GO" id="GO:0009307">
    <property type="term" value="P:DNA restriction-modification system"/>
    <property type="evidence" value="ECO:0007669"/>
    <property type="project" value="UniProtKB-KW"/>
</dbReference>
<dbReference type="GO" id="GO:0003677">
    <property type="term" value="F:DNA binding"/>
    <property type="evidence" value="ECO:0007669"/>
    <property type="project" value="TreeGrafter"/>
</dbReference>
<reference evidence="8 9" key="1">
    <citation type="submission" date="2019-01" db="EMBL/GenBank/DDBJ databases">
        <title>Whole Genome of Ornithobacterium rhinotracheale FARPER-174b.</title>
        <authorList>
            <person name="Tataje-Lavanda L.A."/>
            <person name="Montalvan A."/>
            <person name="Montesinos R."/>
            <person name="Zimic M."/>
            <person name="Fernandez-Sanchez M."/>
            <person name="Fernandez-Diaz M."/>
        </authorList>
    </citation>
    <scope>NUCLEOTIDE SEQUENCE [LARGE SCALE GENOMIC DNA]</scope>
    <source>
        <strain evidence="8 9">FARPER-174b</strain>
    </source>
</reference>
<dbReference type="PANTHER" id="PTHR10629:SF52">
    <property type="entry name" value="DNA (CYTOSINE-5)-METHYLTRANSFERASE 1"/>
    <property type="match status" value="1"/>
</dbReference>
<keyword evidence="2 7" id="KW-0489">Methyltransferase</keyword>
<evidence type="ECO:0000256" key="1">
    <source>
        <dbReference type="ARBA" id="ARBA00011975"/>
    </source>
</evidence>
<evidence type="ECO:0000256" key="7">
    <source>
        <dbReference type="PROSITE-ProRule" id="PRU01016"/>
    </source>
</evidence>
<accession>A0A410JRU1</accession>
<evidence type="ECO:0000256" key="4">
    <source>
        <dbReference type="ARBA" id="ARBA00022691"/>
    </source>
</evidence>
<dbReference type="PANTHER" id="PTHR10629">
    <property type="entry name" value="CYTOSINE-SPECIFIC METHYLTRANSFERASE"/>
    <property type="match status" value="1"/>
</dbReference>
<dbReference type="Proteomes" id="UP000287701">
    <property type="component" value="Chromosome"/>
</dbReference>
<dbReference type="Pfam" id="PF00145">
    <property type="entry name" value="DNA_methylase"/>
    <property type="match status" value="2"/>
</dbReference>
<dbReference type="OrthoDB" id="32195at2"/>
<dbReference type="SUPFAM" id="SSF53335">
    <property type="entry name" value="S-adenosyl-L-methionine-dependent methyltransferases"/>
    <property type="match status" value="1"/>
</dbReference>
<dbReference type="GO" id="GO:0032259">
    <property type="term" value="P:methylation"/>
    <property type="evidence" value="ECO:0007669"/>
    <property type="project" value="UniProtKB-KW"/>
</dbReference>
<keyword evidence="3 7" id="KW-0808">Transferase</keyword>
<proteinExistence type="inferred from homology"/>
<evidence type="ECO:0000313" key="9">
    <source>
        <dbReference type="Proteomes" id="UP000287701"/>
    </source>
</evidence>
<evidence type="ECO:0000256" key="2">
    <source>
        <dbReference type="ARBA" id="ARBA00022603"/>
    </source>
</evidence>
<dbReference type="REBASE" id="296818">
    <property type="entry name" value="M.Orh174bORF5300P"/>
</dbReference>
<gene>
    <name evidence="8" type="ORF">EQP59_05300</name>
</gene>
<dbReference type="EC" id="2.1.1.37" evidence="1"/>
<dbReference type="PRINTS" id="PR00105">
    <property type="entry name" value="C5METTRFRASE"/>
</dbReference>
<evidence type="ECO:0000313" key="8">
    <source>
        <dbReference type="EMBL" id="QAR30791.1"/>
    </source>
</evidence>
<sequence length="424" mass="48810">MMKKFTLFETFVGAGGSHIGFKENGFKSVYVNDNNKDCLATLLYNNPEIKKEAYIDHNSIIDINTDKLLDNIKLKKGELDVMFGGIVCKGFSLAGERSPNDERNYFYHKQLELVAITRPKISIIENVKAFLNGKVLRENTPDKIKAEVNRIWQELENYKGRKAELRKKNRITADFLLKGKLLKQEKENLLRLINQNEYLISVLDDVYNIYKRLGYNVSHKILNTAWYGASTKRERIIIVATRNDLKGKFKFPYPIYHSKEINTKLDFENLDGDCNFKEPKTIADALSKIDYTDKEDTDNIPMNHNKKTIERFKYIKEGQNIQDSMDDLPEDLKISRFYSRGNTMRLAMNSLAPTLVPGHSNFPVHPKEHRSITVREAAVISGFPLNYKFIGNHSKRCEHVGNAVPPPLASALAKQCLEFLIQQR</sequence>
<dbReference type="PROSITE" id="PS51679">
    <property type="entry name" value="SAM_MT_C5"/>
    <property type="match status" value="1"/>
</dbReference>
<dbReference type="Gene3D" id="3.40.50.150">
    <property type="entry name" value="Vaccinia Virus protein VP39"/>
    <property type="match status" value="1"/>
</dbReference>
<comment type="similarity">
    <text evidence="7">Belongs to the class I-like SAM-binding methyltransferase superfamily. C5-methyltransferase family.</text>
</comment>
<dbReference type="AlphaFoldDB" id="A0A410JRU1"/>
<keyword evidence="4 7" id="KW-0949">S-adenosyl-L-methionine</keyword>
<dbReference type="GO" id="GO:0044027">
    <property type="term" value="P:negative regulation of gene expression via chromosomal CpG island methylation"/>
    <property type="evidence" value="ECO:0007669"/>
    <property type="project" value="TreeGrafter"/>
</dbReference>
<comment type="catalytic activity">
    <reaction evidence="6">
        <text>a 2'-deoxycytidine in DNA + S-adenosyl-L-methionine = a 5-methyl-2'-deoxycytidine in DNA + S-adenosyl-L-homocysteine + H(+)</text>
        <dbReference type="Rhea" id="RHEA:13681"/>
        <dbReference type="Rhea" id="RHEA-COMP:11369"/>
        <dbReference type="Rhea" id="RHEA-COMP:11370"/>
        <dbReference type="ChEBI" id="CHEBI:15378"/>
        <dbReference type="ChEBI" id="CHEBI:57856"/>
        <dbReference type="ChEBI" id="CHEBI:59789"/>
        <dbReference type="ChEBI" id="CHEBI:85452"/>
        <dbReference type="ChEBI" id="CHEBI:85454"/>
        <dbReference type="EC" id="2.1.1.37"/>
    </reaction>
</comment>
<feature type="active site" evidence="7">
    <location>
        <position position="88"/>
    </location>
</feature>